<evidence type="ECO:0000313" key="16">
    <source>
        <dbReference type="Proteomes" id="UP001165089"/>
    </source>
</evidence>
<comment type="caution">
    <text evidence="15">The sequence shown here is derived from an EMBL/GenBank/DDBJ whole genome shotgun (WGS) entry which is preliminary data.</text>
</comment>
<dbReference type="Gene3D" id="3.30.470.20">
    <property type="entry name" value="ATP-grasp fold, B domain"/>
    <property type="match status" value="1"/>
</dbReference>
<dbReference type="InterPro" id="IPR011054">
    <property type="entry name" value="Rudment_hybrid_motif"/>
</dbReference>
<feature type="domain" description="ATP-grasp" evidence="13">
    <location>
        <begin position="140"/>
        <end position="337"/>
    </location>
</feature>
<evidence type="ECO:0000256" key="8">
    <source>
        <dbReference type="ARBA" id="ARBA00022840"/>
    </source>
</evidence>
<dbReference type="InterPro" id="IPR004549">
    <property type="entry name" value="Acetyl_CoA_COase_biotin_COase"/>
</dbReference>
<dbReference type="PANTHER" id="PTHR48095:SF2">
    <property type="entry name" value="BIOTIN CARBOXYLASE, CHLOROPLASTIC"/>
    <property type="match status" value="1"/>
</dbReference>
<evidence type="ECO:0000256" key="5">
    <source>
        <dbReference type="ARBA" id="ARBA00022598"/>
    </source>
</evidence>
<dbReference type="EC" id="6.3.4.14" evidence="4 12"/>
<keyword evidence="9" id="KW-0460">Magnesium</keyword>
<dbReference type="SMART" id="SM00878">
    <property type="entry name" value="Biotin_carb_C"/>
    <property type="match status" value="1"/>
</dbReference>
<keyword evidence="5 12" id="KW-0436">Ligase</keyword>
<keyword evidence="12" id="KW-0443">Lipid metabolism</keyword>
<dbReference type="NCBIfam" id="NF006367">
    <property type="entry name" value="PRK08591.1"/>
    <property type="match status" value="1"/>
</dbReference>
<dbReference type="PROSITE" id="PS00866">
    <property type="entry name" value="CPSASE_1"/>
    <property type="match status" value="1"/>
</dbReference>
<dbReference type="Pfam" id="PF00289">
    <property type="entry name" value="Biotin_carb_N"/>
    <property type="match status" value="1"/>
</dbReference>
<keyword evidence="12" id="KW-0276">Fatty acid metabolism</keyword>
<dbReference type="PROSITE" id="PS50979">
    <property type="entry name" value="BC"/>
    <property type="match status" value="1"/>
</dbReference>
<dbReference type="EMBL" id="BSDD01000003">
    <property type="protein sequence ID" value="GLH70283.1"/>
    <property type="molecule type" value="Genomic_DNA"/>
</dbReference>
<dbReference type="Proteomes" id="UP001165089">
    <property type="component" value="Unassembled WGS sequence"/>
</dbReference>
<organism evidence="15 16">
    <name type="scientific">Geothrix rubra</name>
    <dbReference type="NCBI Taxonomy" id="2927977"/>
    <lineage>
        <taxon>Bacteria</taxon>
        <taxon>Pseudomonadati</taxon>
        <taxon>Acidobacteriota</taxon>
        <taxon>Holophagae</taxon>
        <taxon>Holophagales</taxon>
        <taxon>Holophagaceae</taxon>
        <taxon>Geothrix</taxon>
    </lineage>
</organism>
<dbReference type="Pfam" id="PF02785">
    <property type="entry name" value="Biotin_carb_C"/>
    <property type="match status" value="1"/>
</dbReference>
<sequence>MSAAIKRKGTRPAAVPEGAPPFKKVLIANRGEIALRVILACKELGIQTVAVYSEADRNALHVRFADEEVCIGPPPSSKSYLNIPQVIAAAEVTGAEAIHPGYGFLSENAHFVEVCLACGINFIGPSAEIIRKMGNKAQAKATMQAAGVPLMPGSDGVVETVEEALVVAEQIGYPVIVKASAGGGGRGMRIVNSPEELPDLYHTARSEAKGAFGDDSVYMEKYLLEPRHIEVQIMGDLFGNVVHLGERECSIQRRHQKLIEESPSAALDPDLRRRICETAVRAAKAVGYYNAGTIEFLLDRRGDFFFMEMNTRVQVEHPVTELVTGIDIVKEQLHIAAGRKLSFTQEQVVQKGHAIECRINAEDPFKFTPCPGRITALNFPGGPGIRVDTAMHQDAVIPPHYDSMVAKLIAYGADRSEAIARMRRALDTLVIEGIKTTAPLHRRIMDHPDFISGAFSTKWMEGFIEEMKQDLAGNEVR</sequence>
<dbReference type="SUPFAM" id="SSF52440">
    <property type="entry name" value="PreATP-grasp domain"/>
    <property type="match status" value="1"/>
</dbReference>
<dbReference type="InterPro" id="IPR051602">
    <property type="entry name" value="ACC_Biotin_Carboxylase"/>
</dbReference>
<dbReference type="SUPFAM" id="SSF56059">
    <property type="entry name" value="Glutathione synthetase ATP-binding domain-like"/>
    <property type="match status" value="1"/>
</dbReference>
<keyword evidence="7 11" id="KW-0547">Nucleotide-binding</keyword>
<dbReference type="Pfam" id="PF02786">
    <property type="entry name" value="CPSase_L_D2"/>
    <property type="match status" value="1"/>
</dbReference>
<evidence type="ECO:0000256" key="6">
    <source>
        <dbReference type="ARBA" id="ARBA00022723"/>
    </source>
</evidence>
<accession>A0ABQ5Q6H4</accession>
<dbReference type="InterPro" id="IPR005482">
    <property type="entry name" value="Biotin_COase_C"/>
</dbReference>
<evidence type="ECO:0000313" key="15">
    <source>
        <dbReference type="EMBL" id="GLH70283.1"/>
    </source>
</evidence>
<evidence type="ECO:0000256" key="10">
    <source>
        <dbReference type="ARBA" id="ARBA00048600"/>
    </source>
</evidence>
<evidence type="ECO:0000259" key="14">
    <source>
        <dbReference type="PROSITE" id="PS50979"/>
    </source>
</evidence>
<gene>
    <name evidence="15" type="primary">accC</name>
    <name evidence="15" type="ORF">GETHPA_18160</name>
</gene>
<dbReference type="InterPro" id="IPR011761">
    <property type="entry name" value="ATP-grasp"/>
</dbReference>
<evidence type="ECO:0000259" key="13">
    <source>
        <dbReference type="PROSITE" id="PS50975"/>
    </source>
</evidence>
<dbReference type="SUPFAM" id="SSF51246">
    <property type="entry name" value="Rudiment single hybrid motif"/>
    <property type="match status" value="1"/>
</dbReference>
<evidence type="ECO:0000256" key="4">
    <source>
        <dbReference type="ARBA" id="ARBA00013263"/>
    </source>
</evidence>
<keyword evidence="12" id="KW-0275">Fatty acid biosynthesis</keyword>
<dbReference type="InterPro" id="IPR016185">
    <property type="entry name" value="PreATP-grasp_dom_sf"/>
</dbReference>
<comment type="pathway">
    <text evidence="2 12">Lipid metabolism; malonyl-CoA biosynthesis; malonyl-CoA from acetyl-CoA: step 1/1.</text>
</comment>
<keyword evidence="16" id="KW-1185">Reference proteome</keyword>
<dbReference type="InterPro" id="IPR011764">
    <property type="entry name" value="Biotin_carboxylation_dom"/>
</dbReference>
<evidence type="ECO:0000256" key="3">
    <source>
        <dbReference type="ARBA" id="ARBA00011750"/>
    </source>
</evidence>
<comment type="catalytic activity">
    <reaction evidence="10 12">
        <text>N(6)-biotinyl-L-lysyl-[protein] + hydrogencarbonate + ATP = N(6)-carboxybiotinyl-L-lysyl-[protein] + ADP + phosphate + H(+)</text>
        <dbReference type="Rhea" id="RHEA:13501"/>
        <dbReference type="Rhea" id="RHEA-COMP:10505"/>
        <dbReference type="Rhea" id="RHEA-COMP:10506"/>
        <dbReference type="ChEBI" id="CHEBI:15378"/>
        <dbReference type="ChEBI" id="CHEBI:17544"/>
        <dbReference type="ChEBI" id="CHEBI:30616"/>
        <dbReference type="ChEBI" id="CHEBI:43474"/>
        <dbReference type="ChEBI" id="CHEBI:83144"/>
        <dbReference type="ChEBI" id="CHEBI:83145"/>
        <dbReference type="ChEBI" id="CHEBI:456216"/>
        <dbReference type="EC" id="6.3.4.14"/>
    </reaction>
</comment>
<dbReference type="PROSITE" id="PS00867">
    <property type="entry name" value="CPSASE_2"/>
    <property type="match status" value="1"/>
</dbReference>
<proteinExistence type="predicted"/>
<protein>
    <recommendedName>
        <fullName evidence="4 12">Biotin carboxylase</fullName>
        <ecNumber evidence="4 12">6.3.4.14</ecNumber>
    </recommendedName>
    <alternativeName>
        <fullName evidence="12">Acetyl-coenzyme A carboxylase biotin carboxylase subunit A</fullName>
    </alternativeName>
</protein>
<evidence type="ECO:0000256" key="9">
    <source>
        <dbReference type="ARBA" id="ARBA00022842"/>
    </source>
</evidence>
<evidence type="ECO:0000256" key="2">
    <source>
        <dbReference type="ARBA" id="ARBA00004956"/>
    </source>
</evidence>
<dbReference type="RefSeq" id="WP_285724864.1">
    <property type="nucleotide sequence ID" value="NZ_BSDD01000003.1"/>
</dbReference>
<dbReference type="NCBIfam" id="TIGR00514">
    <property type="entry name" value="accC"/>
    <property type="match status" value="1"/>
</dbReference>
<keyword evidence="12" id="KW-0444">Lipid biosynthesis</keyword>
<dbReference type="PANTHER" id="PTHR48095">
    <property type="entry name" value="PYRUVATE CARBOXYLASE SUBUNIT A"/>
    <property type="match status" value="1"/>
</dbReference>
<keyword evidence="6" id="KW-0479">Metal-binding</keyword>
<dbReference type="InterPro" id="IPR005481">
    <property type="entry name" value="BC-like_N"/>
</dbReference>
<name>A0ABQ5Q6H4_9BACT</name>
<comment type="function">
    <text evidence="1 12">This protein is a component of the acetyl coenzyme A carboxylase complex; first, biotin carboxylase catalyzes the carboxylation of the carrier protein and then the transcarboxylase transfers the carboxyl group to form malonyl-CoA.</text>
</comment>
<dbReference type="InterPro" id="IPR005479">
    <property type="entry name" value="CPAse_ATP-bd"/>
</dbReference>
<keyword evidence="12" id="KW-0092">Biotin</keyword>
<dbReference type="PROSITE" id="PS50975">
    <property type="entry name" value="ATP_GRASP"/>
    <property type="match status" value="1"/>
</dbReference>
<feature type="domain" description="Biotin carboxylation" evidence="14">
    <location>
        <begin position="21"/>
        <end position="465"/>
    </location>
</feature>
<evidence type="ECO:0000256" key="11">
    <source>
        <dbReference type="PROSITE-ProRule" id="PRU00409"/>
    </source>
</evidence>
<comment type="subunit">
    <text evidence="3 12">Acetyl-CoA carboxylase is a heterohexamer of biotin carboxyl carrier protein, biotin carboxylase and the two subunits of carboxyl transferase in a 2:2 complex.</text>
</comment>
<evidence type="ECO:0000256" key="12">
    <source>
        <dbReference type="RuleBase" id="RU365063"/>
    </source>
</evidence>
<reference evidence="15 16" key="1">
    <citation type="journal article" date="2023" name="Antonie Van Leeuwenhoek">
        <title>Mesoterricola silvestris gen. nov., sp. nov., Mesoterricola sediminis sp. nov., Geothrix oryzae sp. nov., Geothrix edaphica sp. nov., Geothrix rubra sp. nov., and Geothrix limicola sp. nov., six novel members of Acidobacteriota isolated from soils.</title>
        <authorList>
            <person name="Itoh H."/>
            <person name="Sugisawa Y."/>
            <person name="Mise K."/>
            <person name="Xu Z."/>
            <person name="Kuniyasu M."/>
            <person name="Ushijima N."/>
            <person name="Kawano K."/>
            <person name="Kobayashi E."/>
            <person name="Shiratori Y."/>
            <person name="Masuda Y."/>
            <person name="Senoo K."/>
        </authorList>
    </citation>
    <scope>NUCLEOTIDE SEQUENCE [LARGE SCALE GENOMIC DNA]</scope>
    <source>
        <strain evidence="15 16">Red803</strain>
    </source>
</reference>
<keyword evidence="8 11" id="KW-0067">ATP-binding</keyword>
<evidence type="ECO:0000256" key="7">
    <source>
        <dbReference type="ARBA" id="ARBA00022741"/>
    </source>
</evidence>
<evidence type="ECO:0000256" key="1">
    <source>
        <dbReference type="ARBA" id="ARBA00003761"/>
    </source>
</evidence>